<dbReference type="InterPro" id="IPR050388">
    <property type="entry name" value="ABC_Ni/Peptide_Import"/>
</dbReference>
<keyword evidence="10" id="KW-1185">Reference proteome</keyword>
<sequence length="326" mass="35449">MSGSLLKVRNLSVEFGPAGKGVRVLDRVGFDMMAGDCIGIVGESGSGKSVMSLSLLRLVPEPPGRIVEGSVEFEGVDLLTLPASRMPDIRGKDIAMIFQEPMSALNPVMTVGEQISEAIFLHESIGAAARRARVLEMLQLVGIPDAEQRYDSYPHEFSGGMRQRVMIAMALACNPRLLIADEPTTALDVTIQAQVLELMKQLRARYRTSILLISHDLGVIADIADRVIVMYCGRVVETAAIDDLFDRPAHPYTEGLLNSIPSRSIGQERLYQIPGAPPAPTERGPGCAFYPRCPKRMPVCLERTPPLLQVSETQQAACFALPAARP</sequence>
<dbReference type="GO" id="GO:0005524">
    <property type="term" value="F:ATP binding"/>
    <property type="evidence" value="ECO:0007669"/>
    <property type="project" value="UniProtKB-KW"/>
</dbReference>
<dbReference type="Pfam" id="PF08352">
    <property type="entry name" value="oligo_HPY"/>
    <property type="match status" value="1"/>
</dbReference>
<dbReference type="InterPro" id="IPR027417">
    <property type="entry name" value="P-loop_NTPase"/>
</dbReference>
<dbReference type="GO" id="GO:0015833">
    <property type="term" value="P:peptide transport"/>
    <property type="evidence" value="ECO:0007669"/>
    <property type="project" value="InterPro"/>
</dbReference>
<evidence type="ECO:0000313" key="9">
    <source>
        <dbReference type="EMBL" id="GEP56892.1"/>
    </source>
</evidence>
<dbReference type="PROSITE" id="PS50893">
    <property type="entry name" value="ABC_TRANSPORTER_2"/>
    <property type="match status" value="1"/>
</dbReference>
<dbReference type="InterPro" id="IPR003593">
    <property type="entry name" value="AAA+_ATPase"/>
</dbReference>
<dbReference type="PROSITE" id="PS00211">
    <property type="entry name" value="ABC_TRANSPORTER_1"/>
    <property type="match status" value="1"/>
</dbReference>
<keyword evidence="4" id="KW-1003">Cell membrane</keyword>
<dbReference type="CDD" id="cd03257">
    <property type="entry name" value="ABC_NikE_OppD_transporters"/>
    <property type="match status" value="1"/>
</dbReference>
<comment type="caution">
    <text evidence="9">The sequence shown here is derived from an EMBL/GenBank/DDBJ whole genome shotgun (WGS) entry which is preliminary data.</text>
</comment>
<comment type="similarity">
    <text evidence="2">Belongs to the ABC transporter superfamily.</text>
</comment>
<keyword evidence="7" id="KW-0472">Membrane</keyword>
<evidence type="ECO:0000256" key="2">
    <source>
        <dbReference type="ARBA" id="ARBA00005417"/>
    </source>
</evidence>
<dbReference type="SMART" id="SM00382">
    <property type="entry name" value="AAA"/>
    <property type="match status" value="1"/>
</dbReference>
<dbReference type="Gene3D" id="3.40.50.300">
    <property type="entry name" value="P-loop containing nucleotide triphosphate hydrolases"/>
    <property type="match status" value="1"/>
</dbReference>
<evidence type="ECO:0000256" key="1">
    <source>
        <dbReference type="ARBA" id="ARBA00004417"/>
    </source>
</evidence>
<name>A0A512ND72_9HYPH</name>
<evidence type="ECO:0000259" key="8">
    <source>
        <dbReference type="PROSITE" id="PS50893"/>
    </source>
</evidence>
<comment type="subcellular location">
    <subcellularLocation>
        <location evidence="1">Cell inner membrane</location>
        <topology evidence="1">Peripheral membrane protein</topology>
    </subcellularLocation>
</comment>
<dbReference type="InterPro" id="IPR003439">
    <property type="entry name" value="ABC_transporter-like_ATP-bd"/>
</dbReference>
<protein>
    <submittedName>
        <fullName evidence="9">Peptide ABC transporter ATP-binding protein</fullName>
    </submittedName>
</protein>
<dbReference type="SUPFAM" id="SSF52540">
    <property type="entry name" value="P-loop containing nucleoside triphosphate hydrolases"/>
    <property type="match status" value="1"/>
</dbReference>
<dbReference type="PANTHER" id="PTHR43297">
    <property type="entry name" value="OLIGOPEPTIDE TRANSPORT ATP-BINDING PROTEIN APPD"/>
    <property type="match status" value="1"/>
</dbReference>
<keyword evidence="6 9" id="KW-0067">ATP-binding</keyword>
<dbReference type="RefSeq" id="WP_147151266.1">
    <property type="nucleotide sequence ID" value="NZ_BKAJ01000072.1"/>
</dbReference>
<dbReference type="AlphaFoldDB" id="A0A512ND72"/>
<feature type="domain" description="ABC transporter" evidence="8">
    <location>
        <begin position="6"/>
        <end position="257"/>
    </location>
</feature>
<organism evidence="9 10">
    <name type="scientific">Reyranella soli</name>
    <dbReference type="NCBI Taxonomy" id="1230389"/>
    <lineage>
        <taxon>Bacteria</taxon>
        <taxon>Pseudomonadati</taxon>
        <taxon>Pseudomonadota</taxon>
        <taxon>Alphaproteobacteria</taxon>
        <taxon>Hyphomicrobiales</taxon>
        <taxon>Reyranellaceae</taxon>
        <taxon>Reyranella</taxon>
    </lineage>
</organism>
<dbReference type="EMBL" id="BKAJ01000072">
    <property type="protein sequence ID" value="GEP56892.1"/>
    <property type="molecule type" value="Genomic_DNA"/>
</dbReference>
<proteinExistence type="inferred from homology"/>
<keyword evidence="5" id="KW-0547">Nucleotide-binding</keyword>
<dbReference type="PANTHER" id="PTHR43297:SF2">
    <property type="entry name" value="DIPEPTIDE TRANSPORT ATP-BINDING PROTEIN DPPD"/>
    <property type="match status" value="1"/>
</dbReference>
<dbReference type="OrthoDB" id="37801at2"/>
<dbReference type="GO" id="GO:0005886">
    <property type="term" value="C:plasma membrane"/>
    <property type="evidence" value="ECO:0007669"/>
    <property type="project" value="UniProtKB-SubCell"/>
</dbReference>
<keyword evidence="3" id="KW-0813">Transport</keyword>
<dbReference type="FunFam" id="3.40.50.300:FF:000016">
    <property type="entry name" value="Oligopeptide ABC transporter ATP-binding component"/>
    <property type="match status" value="1"/>
</dbReference>
<evidence type="ECO:0000256" key="4">
    <source>
        <dbReference type="ARBA" id="ARBA00022475"/>
    </source>
</evidence>
<evidence type="ECO:0000256" key="6">
    <source>
        <dbReference type="ARBA" id="ARBA00022840"/>
    </source>
</evidence>
<gene>
    <name evidence="9" type="ORF">RSO01_40580</name>
</gene>
<evidence type="ECO:0000256" key="3">
    <source>
        <dbReference type="ARBA" id="ARBA00022448"/>
    </source>
</evidence>
<dbReference type="Proteomes" id="UP000321058">
    <property type="component" value="Unassembled WGS sequence"/>
</dbReference>
<reference evidence="9 10" key="1">
    <citation type="submission" date="2019-07" db="EMBL/GenBank/DDBJ databases">
        <title>Whole genome shotgun sequence of Reyranella soli NBRC 108950.</title>
        <authorList>
            <person name="Hosoyama A."/>
            <person name="Uohara A."/>
            <person name="Ohji S."/>
            <person name="Ichikawa N."/>
        </authorList>
    </citation>
    <scope>NUCLEOTIDE SEQUENCE [LARGE SCALE GENOMIC DNA]</scope>
    <source>
        <strain evidence="9 10">NBRC 108950</strain>
    </source>
</reference>
<dbReference type="InterPro" id="IPR013563">
    <property type="entry name" value="Oligopep_ABC_C"/>
</dbReference>
<accession>A0A512ND72</accession>
<dbReference type="NCBIfam" id="TIGR01727">
    <property type="entry name" value="oligo_HPY"/>
    <property type="match status" value="1"/>
</dbReference>
<dbReference type="Pfam" id="PF00005">
    <property type="entry name" value="ABC_tran"/>
    <property type="match status" value="1"/>
</dbReference>
<dbReference type="InterPro" id="IPR017871">
    <property type="entry name" value="ABC_transporter-like_CS"/>
</dbReference>
<evidence type="ECO:0000256" key="7">
    <source>
        <dbReference type="ARBA" id="ARBA00023136"/>
    </source>
</evidence>
<evidence type="ECO:0000256" key="5">
    <source>
        <dbReference type="ARBA" id="ARBA00022741"/>
    </source>
</evidence>
<evidence type="ECO:0000313" key="10">
    <source>
        <dbReference type="Proteomes" id="UP000321058"/>
    </source>
</evidence>
<dbReference type="GO" id="GO:0055085">
    <property type="term" value="P:transmembrane transport"/>
    <property type="evidence" value="ECO:0007669"/>
    <property type="project" value="UniProtKB-ARBA"/>
</dbReference>
<dbReference type="GO" id="GO:0016887">
    <property type="term" value="F:ATP hydrolysis activity"/>
    <property type="evidence" value="ECO:0007669"/>
    <property type="project" value="InterPro"/>
</dbReference>